<keyword evidence="1" id="KW-0732">Signal</keyword>
<organism evidence="2">
    <name type="scientific">Phakopsora pachyrhizi</name>
    <name type="common">Asian soybean rust disease fungus</name>
    <dbReference type="NCBI Taxonomy" id="170000"/>
    <lineage>
        <taxon>Eukaryota</taxon>
        <taxon>Fungi</taxon>
        <taxon>Dikarya</taxon>
        <taxon>Basidiomycota</taxon>
        <taxon>Pucciniomycotina</taxon>
        <taxon>Pucciniomycetes</taxon>
        <taxon>Pucciniales</taxon>
        <taxon>Phakopsoraceae</taxon>
        <taxon>Phakopsora</taxon>
    </lineage>
</organism>
<accession>A0A0S1MKR1</accession>
<evidence type="ECO:0000313" key="2">
    <source>
        <dbReference type="EMBL" id="ALL41316.1"/>
    </source>
</evidence>
<feature type="signal peptide" evidence="1">
    <location>
        <begin position="1"/>
        <end position="22"/>
    </location>
</feature>
<dbReference type="OrthoDB" id="2499360at2759"/>
<reference evidence="2" key="1">
    <citation type="submission" date="2015-07" db="EMBL/GenBank/DDBJ databases">
        <title>Elucidating the P. pachyrhizi secretome and potential effectors.</title>
        <authorList>
            <person name="de Carvalho M.C.C.G."/>
            <person name="Nascimento L.C."/>
            <person name="Darben L.M."/>
            <person name="Polizel-Podanosqui A.M."/>
            <person name="Lopes-Caitar V.S."/>
            <person name="Rocha C.S."/>
            <person name="Qi M."/>
            <person name="Carazolle M."/>
            <person name="Kuwahara M.K."/>
            <person name="Pereira G.A.G."/>
            <person name="Abdelnoor R.V."/>
            <person name="Whitham S.A."/>
            <person name="Marcelino-Guimaraes F.C."/>
        </authorList>
    </citation>
    <scope>NUCLEOTIDE SEQUENCE</scope>
</reference>
<name>A0A0S1MKR1_PHAPC</name>
<sequence>MSFATLSSIVLATLLLALTTSAMIPPTSAGAKSGCFEFFMKQDGCASPSSSNNCRPKVTSGSIQQFMSGGAMEPPYSPFGPGLKKGNTTQAANSAKLSPMAHGVKMPVSRASSKGVCGEYDSTKDFGVCLWSGPDASTMPTSSKETVGWLGQTANDNCHKEVFIQRTGSTNAPISAKVIDGCNFGTSQQSFGCSQIFLSHKAFTAMNPSPEELANGFLKDSITWDFASKRDPANAAA</sequence>
<evidence type="ECO:0000256" key="1">
    <source>
        <dbReference type="SAM" id="SignalP"/>
    </source>
</evidence>
<dbReference type="AlphaFoldDB" id="A0A0S1MKR1"/>
<proteinExistence type="evidence at transcript level"/>
<protein>
    <recommendedName>
        <fullName evidence="3">Secreted protein</fullName>
    </recommendedName>
</protein>
<evidence type="ECO:0008006" key="3">
    <source>
        <dbReference type="Google" id="ProtNLM"/>
    </source>
</evidence>
<dbReference type="EMBL" id="KT247227">
    <property type="protein sequence ID" value="ALL41316.1"/>
    <property type="molecule type" value="mRNA"/>
</dbReference>
<feature type="chain" id="PRO_5006589197" description="Secreted protein" evidence="1">
    <location>
        <begin position="23"/>
        <end position="237"/>
    </location>
</feature>